<dbReference type="GeneID" id="25325166"/>
<dbReference type="SUPFAM" id="SSF53213">
    <property type="entry name" value="LigB-like"/>
    <property type="match status" value="1"/>
</dbReference>
<reference evidence="2 3" key="1">
    <citation type="submission" date="2015-01" db="EMBL/GenBank/DDBJ databases">
        <title>The Genome Sequence of Exophiala xenobiotica CBS118157.</title>
        <authorList>
            <consortium name="The Broad Institute Genomics Platform"/>
            <person name="Cuomo C."/>
            <person name="de Hoog S."/>
            <person name="Gorbushina A."/>
            <person name="Stielow B."/>
            <person name="Teixiera M."/>
            <person name="Abouelleil A."/>
            <person name="Chapman S.B."/>
            <person name="Priest M."/>
            <person name="Young S.K."/>
            <person name="Wortman J."/>
            <person name="Nusbaum C."/>
            <person name="Birren B."/>
        </authorList>
    </citation>
    <scope>NUCLEOTIDE SEQUENCE [LARGE SCALE GENOMIC DNA]</scope>
    <source>
        <strain evidence="2 3">CBS 118157</strain>
    </source>
</reference>
<dbReference type="OrthoDB" id="7396853at2759"/>
<dbReference type="RefSeq" id="XP_013319344.1">
    <property type="nucleotide sequence ID" value="XM_013463890.1"/>
</dbReference>
<dbReference type="Proteomes" id="UP000054342">
    <property type="component" value="Unassembled WGS sequence"/>
</dbReference>
<organism evidence="2 3">
    <name type="scientific">Exophiala xenobiotica</name>
    <dbReference type="NCBI Taxonomy" id="348802"/>
    <lineage>
        <taxon>Eukaryota</taxon>
        <taxon>Fungi</taxon>
        <taxon>Dikarya</taxon>
        <taxon>Ascomycota</taxon>
        <taxon>Pezizomycotina</taxon>
        <taxon>Eurotiomycetes</taxon>
        <taxon>Chaetothyriomycetidae</taxon>
        <taxon>Chaetothyriales</taxon>
        <taxon>Herpotrichiellaceae</taxon>
        <taxon>Exophiala</taxon>
    </lineage>
</organism>
<dbReference type="EMBL" id="KN847318">
    <property type="protein sequence ID" value="KIW58760.1"/>
    <property type="molecule type" value="Genomic_DNA"/>
</dbReference>
<dbReference type="AlphaFoldDB" id="A0A0D2EVG8"/>
<proteinExistence type="predicted"/>
<dbReference type="STRING" id="348802.A0A0D2EVG8"/>
<evidence type="ECO:0000313" key="2">
    <source>
        <dbReference type="EMBL" id="KIW58760.1"/>
    </source>
</evidence>
<dbReference type="PANTHER" id="PTHR30096">
    <property type="entry name" value="4,5-DOPA DIOXYGENASE EXTRADIOL-LIKE PROTEIN"/>
    <property type="match status" value="1"/>
</dbReference>
<dbReference type="Gene3D" id="3.40.830.10">
    <property type="entry name" value="LigB-like"/>
    <property type="match status" value="1"/>
</dbReference>
<evidence type="ECO:0000256" key="1">
    <source>
        <dbReference type="ARBA" id="ARBA00023002"/>
    </source>
</evidence>
<protein>
    <recommendedName>
        <fullName evidence="4">Extradiol ring-cleavage dioxygenase class III enzyme subunit B domain-containing protein</fullName>
    </recommendedName>
</protein>
<evidence type="ECO:0000313" key="3">
    <source>
        <dbReference type="Proteomes" id="UP000054342"/>
    </source>
</evidence>
<gene>
    <name evidence="2" type="ORF">PV05_03258</name>
</gene>
<sequence length="136" mass="15761">MNARYDPHFHIEVGTALRPLRKEGYLIIGSRGAVHNLYRQKWEAMLQHRDNFAQQTPPEAWALQFRQSVEVWVTQNSGPRLRSALTRLMKHPQYRDAHASDHHFMAELFVAGAVGDKEDEGTYGKLCVETWELTNM</sequence>
<dbReference type="HOGENOM" id="CLU_046582_4_1_1"/>
<evidence type="ECO:0008006" key="4">
    <source>
        <dbReference type="Google" id="ProtNLM"/>
    </source>
</evidence>
<name>A0A0D2EVG8_9EURO</name>
<accession>A0A0D2EVG8</accession>
<keyword evidence="3" id="KW-1185">Reference proteome</keyword>
<dbReference type="GO" id="GO:0016491">
    <property type="term" value="F:oxidoreductase activity"/>
    <property type="evidence" value="ECO:0007669"/>
    <property type="project" value="UniProtKB-KW"/>
</dbReference>
<dbReference type="PANTHER" id="PTHR30096:SF1">
    <property type="entry name" value="AROMATIC RING-OPENING DIOXYGENASE FAMILY PROTEIN (AFU_ORTHOLOGUE AFUA_7G00640)"/>
    <property type="match status" value="1"/>
</dbReference>
<keyword evidence="1" id="KW-0560">Oxidoreductase</keyword>